<keyword evidence="13" id="KW-0472">Membrane</keyword>
<dbReference type="InterPro" id="IPR043128">
    <property type="entry name" value="Rev_trsase/Diguanyl_cyclase"/>
</dbReference>
<organism evidence="17">
    <name type="scientific">Litsea rubescens seco-like virus</name>
    <dbReference type="NCBI Taxonomy" id="3115814"/>
    <lineage>
        <taxon>Viruses</taxon>
        <taxon>Riboviria</taxon>
        <taxon>Orthornavirae</taxon>
        <taxon>Pisuviricota</taxon>
        <taxon>Pisoniviricetes</taxon>
        <taxon>Picornavirales</taxon>
        <taxon>Secoviridae</taxon>
    </lineage>
</organism>
<evidence type="ECO:0000256" key="12">
    <source>
        <dbReference type="ARBA" id="ARBA00022989"/>
    </source>
</evidence>
<feature type="domain" description="SF3 helicase" evidence="15">
    <location>
        <begin position="434"/>
        <end position="605"/>
    </location>
</feature>
<evidence type="ECO:0000313" key="17">
    <source>
        <dbReference type="EMBL" id="DBA54711.1"/>
    </source>
</evidence>
<keyword evidence="10" id="KW-0067">ATP-binding</keyword>
<dbReference type="InterPro" id="IPR014759">
    <property type="entry name" value="Helicase_SF3_ssRNA_vir"/>
</dbReference>
<feature type="domain" description="RdRp catalytic" evidence="14">
    <location>
        <begin position="1409"/>
        <end position="1536"/>
    </location>
</feature>
<dbReference type="InterPro" id="IPR004004">
    <property type="entry name" value="Helic/Pol/Pept_Calicivir-typ"/>
</dbReference>
<dbReference type="SUPFAM" id="SSF50494">
    <property type="entry name" value="Trypsin-like serine proteases"/>
    <property type="match status" value="1"/>
</dbReference>
<dbReference type="InterPro" id="IPR009003">
    <property type="entry name" value="Peptidase_S1_PA"/>
</dbReference>
<dbReference type="InterPro" id="IPR000605">
    <property type="entry name" value="Helicase_SF3_ssDNA/RNA_vir"/>
</dbReference>
<dbReference type="PRINTS" id="PR00918">
    <property type="entry name" value="CALICVIRUSNS"/>
</dbReference>
<evidence type="ECO:0000256" key="6">
    <source>
        <dbReference type="ARBA" id="ARBA00022695"/>
    </source>
</evidence>
<accession>A0AAT9JIN1</accession>
<keyword evidence="4" id="KW-0808">Transferase</keyword>
<dbReference type="InterPro" id="IPR007094">
    <property type="entry name" value="RNA-dir_pol_PSvirus"/>
</dbReference>
<keyword evidence="12 13" id="KW-1133">Transmembrane helix</keyword>
<dbReference type="InterPro" id="IPR043502">
    <property type="entry name" value="DNA/RNA_pol_sf"/>
</dbReference>
<evidence type="ECO:0000259" key="15">
    <source>
        <dbReference type="PROSITE" id="PS51218"/>
    </source>
</evidence>
<dbReference type="GO" id="GO:0006351">
    <property type="term" value="P:DNA-templated transcription"/>
    <property type="evidence" value="ECO:0007669"/>
    <property type="project" value="InterPro"/>
</dbReference>
<evidence type="ECO:0000256" key="2">
    <source>
        <dbReference type="ARBA" id="ARBA00022484"/>
    </source>
</evidence>
<feature type="transmembrane region" description="Helical" evidence="13">
    <location>
        <begin position="187"/>
        <end position="209"/>
    </location>
</feature>
<dbReference type="GO" id="GO:0003968">
    <property type="term" value="F:RNA-directed RNA polymerase activity"/>
    <property type="evidence" value="ECO:0007669"/>
    <property type="project" value="UniProtKB-KW"/>
</dbReference>
<evidence type="ECO:0000256" key="7">
    <source>
        <dbReference type="ARBA" id="ARBA00022741"/>
    </source>
</evidence>
<protein>
    <recommendedName>
        <fullName evidence="1">RNA1 polyprotein</fullName>
    </recommendedName>
</protein>
<dbReference type="EMBL" id="BK065042">
    <property type="protein sequence ID" value="DBA54711.1"/>
    <property type="molecule type" value="Genomic_RNA"/>
</dbReference>
<dbReference type="PROSITE" id="PS51218">
    <property type="entry name" value="SF3_HELICASE_2"/>
    <property type="match status" value="1"/>
</dbReference>
<name>A0AAT9JIN1_9SECO</name>
<evidence type="ECO:0000259" key="14">
    <source>
        <dbReference type="PROSITE" id="PS50507"/>
    </source>
</evidence>
<evidence type="ECO:0000256" key="9">
    <source>
        <dbReference type="ARBA" id="ARBA00022807"/>
    </source>
</evidence>
<reference evidence="17" key="1">
    <citation type="submission" date="2023-11" db="EMBL/GenBank/DDBJ databases">
        <authorList>
            <person name="Sidharthan V.K."/>
            <person name="Reddy V."/>
            <person name="Kiran G."/>
            <person name="Rajeswari V."/>
            <person name="Baranwal V.K."/>
        </authorList>
    </citation>
    <scope>NUCLEOTIDE SEQUENCE</scope>
    <source>
        <strain evidence="17">Lit rub</strain>
    </source>
</reference>
<dbReference type="GO" id="GO:0003723">
    <property type="term" value="F:RNA binding"/>
    <property type="evidence" value="ECO:0007669"/>
    <property type="project" value="InterPro"/>
</dbReference>
<dbReference type="InterPro" id="IPR044067">
    <property type="entry name" value="PCV_3C_PRO"/>
</dbReference>
<proteinExistence type="predicted"/>
<sequence length="1833" mass="206760">MALQDNGKYILRDMIQQDFCTHAGDWQERYEGQNLHLKFIEFVYLKDQMTMEDLNNVQEDEMHCILKETWEEISCNFEHFDDADFKREVIALYKWSVSQTMAHMGPSLPNMFGGLIGKVVKAMVPFYAQECAAQLGLPSFLTEIRKKFDEVIGDCKFWLDTTFSWIKTAWNKFMDWATQVVKAATGWAYYVLDGICICIALLSCSIFLHGIEKFLLVTNFMSEEVGFAKVFLTTMGTLLCGATLLKIGSKHTEPQSLLNKLTFEIIGKFPKWQWKNFFPDEKSAGTIVVGEITMSQANFYPVDLLMCIATTVKGFSSSAVVETGRFFNALEQIKRGLSTAKDIGQSLLLFFSDLVCSLLGRKSRFLNDASALVGHKVSFWIERCDAYIRDSVTGRMPSDVVAQGYKLLSIGREITEKISLHEVKLSHVYVDQIKRLNVRLSQVVAGLDRAGDGRQRKRPFVVAFVGKSRSGKSELRQLVERRLLERLGFSAGDIYARSRTDEYWTGYHHQQIVSFDDLGAIKTGESTDETQFIDLVSSAPYPLSMAALEEKGTFFTSPIITYSSNFTMCSPGNGVRCPEAFNNRRNIVYHVERNGVEYDPSAVWRCQRVAKLNPQTGNMVGTVERTADLELIDVIVDDIMTNFEEHDRNETSVLQSVGSFKPRLAAEIGNLASLCTYSAKFVGPDVAKCLPEGSTLIGAFDGKIWAINEAQEVVEVTKCFTSRQILAEAKMDCASIGSMMAIAVPSIKMVSESSQLYFLEMVEEKIVNDDLTLRKDAIIDPSLLEVLEEEPLWFKVVVGTVHENVFSNNEKGMFRSCYDYCIEKMSSVYSQDVSSWPLSLKVVIGAVVVALFGAGFMTFISSIGRFMCNPSESARAASTFCSSEPFGKKHRGSAEDAKFQYRNYPVRQRGSYGNAGEKRMVDIADSLEVFKKLAVEIKFGREGRMLVQLPGRRLLGLAHYFSPSFLNGRSMLCTLIYGKGETVGHVFDPTGIRRIPGSELVIYENPMLPCGRKNLERHLCSSPLEEIGKTFPVRVLGFNCLLPQEQADKCFTVPSVVNVVTRNHSIRDGDYHNIIGTHLEYKAENHNGDCGSLLFGKKGDQVVLVGVHVSGDRAQFSVACLLPQEEIEVSAPNFSSEEYFDGLEEPVVVGSCLVATHTLNKGVHIGSGGKTAYEKTPDEWHLNHPIEKEPAVLHKGDERVFNSTNPDFCPYTEGIKKYAECAGELDDPVLEQACDQMIENQCSLIDINDKFEMLSLDEAVNGFAEIDYCESMVMETSEGFPHVLSRKNGEKGKYRFFDGGPGTYVLKEGTTVFDAYADLMSVVETRVPELVCIEKPKDEKVALRKIYKTPKTRLFSVLPLEFNLLARQLFLMYMAFLMRHKGSLPCKVGVNPYGPDWDCIARALLKVNDQMLCCDYKLFDGLLSKQLMRQIIRLINAVCGGSDRLKNMRANMLWAVVSRKSIAKFVVYQVEGGLPSGFAMTVIINSLLNELLVRYYYLKIMKPYPGLTFAFDKMISLAVYGDDNLISVHPTITHLFCGKVLKEQMELNNIVITDGTDKTLTTLNFHSIEDVDFLQRKFVMNDRGRWIGPVNFISLWSQLHFVKTKNMSVSDAYLQSVENVLRELMLHPAPWYEMTRREILTIPWIKNDMLVSTLQYKEFFESQWYGDGAMKHGVIDLDVVLNPGLVHAFTNAGATFDQTMLVPRVFVADYKTFVAKESDYVVYLGCGKDSPSSSRIFWNVGDGRGMLPSPLWIRRNWWRKSEMTKKIYNHYKEDKNIVFVSSDRCVPSLVLCVIWLRVWNLLDSTSANHIVAEAFKVVKSLGYFSPEFMDFIA</sequence>
<dbReference type="GO" id="GO:0006508">
    <property type="term" value="P:proteolysis"/>
    <property type="evidence" value="ECO:0007669"/>
    <property type="project" value="UniProtKB-KW"/>
</dbReference>
<evidence type="ECO:0000256" key="10">
    <source>
        <dbReference type="ARBA" id="ARBA00022840"/>
    </source>
</evidence>
<dbReference type="PROSITE" id="PS50507">
    <property type="entry name" value="RDRP_SSRNA_POS"/>
    <property type="match status" value="1"/>
</dbReference>
<evidence type="ECO:0000256" key="13">
    <source>
        <dbReference type="SAM" id="Phobius"/>
    </source>
</evidence>
<evidence type="ECO:0000256" key="5">
    <source>
        <dbReference type="ARBA" id="ARBA00022692"/>
    </source>
</evidence>
<dbReference type="Gene3D" id="3.30.70.270">
    <property type="match status" value="1"/>
</dbReference>
<evidence type="ECO:0000259" key="16">
    <source>
        <dbReference type="PROSITE" id="PS51874"/>
    </source>
</evidence>
<keyword evidence="9" id="KW-0788">Thiol protease</keyword>
<evidence type="ECO:0000256" key="3">
    <source>
        <dbReference type="ARBA" id="ARBA00022670"/>
    </source>
</evidence>
<evidence type="ECO:0000256" key="8">
    <source>
        <dbReference type="ARBA" id="ARBA00022801"/>
    </source>
</evidence>
<dbReference type="InterPro" id="IPR001205">
    <property type="entry name" value="RNA-dir_pol_C"/>
</dbReference>
<dbReference type="Pfam" id="PF00680">
    <property type="entry name" value="RdRP_1"/>
    <property type="match status" value="1"/>
</dbReference>
<keyword evidence="6" id="KW-0548">Nucleotidyltransferase</keyword>
<dbReference type="GO" id="GO:0005524">
    <property type="term" value="F:ATP binding"/>
    <property type="evidence" value="ECO:0007669"/>
    <property type="project" value="UniProtKB-KW"/>
</dbReference>
<dbReference type="GO" id="GO:0004197">
    <property type="term" value="F:cysteine-type endopeptidase activity"/>
    <property type="evidence" value="ECO:0007669"/>
    <property type="project" value="InterPro"/>
</dbReference>
<dbReference type="GO" id="GO:0003724">
    <property type="term" value="F:RNA helicase activity"/>
    <property type="evidence" value="ECO:0007669"/>
    <property type="project" value="InterPro"/>
</dbReference>
<keyword evidence="7" id="KW-0547">Nucleotide-binding</keyword>
<keyword evidence="8" id="KW-0378">Hydrolase</keyword>
<dbReference type="GO" id="GO:0039694">
    <property type="term" value="P:viral RNA genome replication"/>
    <property type="evidence" value="ECO:0007669"/>
    <property type="project" value="InterPro"/>
</dbReference>
<keyword evidence="3" id="KW-0645">Protease</keyword>
<dbReference type="PROSITE" id="PS51874">
    <property type="entry name" value="PCV_3C_PRO"/>
    <property type="match status" value="1"/>
</dbReference>
<keyword evidence="2" id="KW-0696">RNA-directed RNA polymerase</keyword>
<keyword evidence="5 13" id="KW-0812">Transmembrane</keyword>
<feature type="domain" description="Peptidase C3" evidence="16">
    <location>
        <begin position="920"/>
        <end position="1127"/>
    </location>
</feature>
<evidence type="ECO:0000256" key="11">
    <source>
        <dbReference type="ARBA" id="ARBA00022953"/>
    </source>
</evidence>
<evidence type="ECO:0000256" key="1">
    <source>
        <dbReference type="ARBA" id="ARBA00020936"/>
    </source>
</evidence>
<dbReference type="SUPFAM" id="SSF56672">
    <property type="entry name" value="DNA/RNA polymerases"/>
    <property type="match status" value="1"/>
</dbReference>
<reference evidence="17" key="2">
    <citation type="journal article" date="2024" name="Arch. Virol.">
        <title>Probing of plant transcriptomes reveals the hidden genetic diversity of the family Secoviridae.</title>
        <authorList>
            <person name="Sidharthan V.K."/>
            <person name="Reddy V."/>
            <person name="Kiran G."/>
            <person name="Rajeswari V."/>
            <person name="Baranwal V.K."/>
            <person name="Kumar M.K."/>
            <person name="Kumar K.S."/>
        </authorList>
    </citation>
    <scope>NUCLEOTIDE SEQUENCE</scope>
    <source>
        <strain evidence="17">Lit rub</strain>
    </source>
</reference>
<keyword evidence="11" id="KW-0693">Viral RNA replication</keyword>
<dbReference type="Pfam" id="PF00910">
    <property type="entry name" value="RNA_helicase"/>
    <property type="match status" value="1"/>
</dbReference>
<evidence type="ECO:0000256" key="4">
    <source>
        <dbReference type="ARBA" id="ARBA00022679"/>
    </source>
</evidence>